<proteinExistence type="predicted"/>
<dbReference type="PANTHER" id="PTHR35894">
    <property type="entry name" value="GENERAL SECRETION PATHWAY PROTEIN A-RELATED"/>
    <property type="match status" value="1"/>
</dbReference>
<dbReference type="RefSeq" id="WP_117324377.1">
    <property type="nucleotide sequence ID" value="NZ_QVTD01000022.1"/>
</dbReference>
<dbReference type="Gene3D" id="3.40.50.300">
    <property type="entry name" value="P-loop containing nucleotide triphosphate hydrolases"/>
    <property type="match status" value="1"/>
</dbReference>
<accession>A0A372L7Q1</accession>
<evidence type="ECO:0000313" key="2">
    <source>
        <dbReference type="EMBL" id="RFU60741.1"/>
    </source>
</evidence>
<reference evidence="2 3" key="1">
    <citation type="submission" date="2018-08" db="EMBL/GenBank/DDBJ databases">
        <title>Bacillus chawlae sp. nov., Bacillus glennii sp. nov., and Bacillus saganii sp. nov. Isolated from the Vehicle Assembly Building at Kennedy Space Center where the Viking Spacecraft were Assembled.</title>
        <authorList>
            <person name="Seuylemezian A."/>
            <person name="Vaishampayan P."/>
        </authorList>
    </citation>
    <scope>NUCLEOTIDE SEQUENCE [LARGE SCALE GENOMIC DNA]</scope>
    <source>
        <strain evidence="2 3">V44-8</strain>
    </source>
</reference>
<name>A0A372L7Q1_9BACI</name>
<dbReference type="InterPro" id="IPR003593">
    <property type="entry name" value="AAA+_ATPase"/>
</dbReference>
<dbReference type="SMART" id="SM00382">
    <property type="entry name" value="AAA"/>
    <property type="match status" value="1"/>
</dbReference>
<organism evidence="2 3">
    <name type="scientific">Peribacillus glennii</name>
    <dbReference type="NCBI Taxonomy" id="2303991"/>
    <lineage>
        <taxon>Bacteria</taxon>
        <taxon>Bacillati</taxon>
        <taxon>Bacillota</taxon>
        <taxon>Bacilli</taxon>
        <taxon>Bacillales</taxon>
        <taxon>Bacillaceae</taxon>
        <taxon>Peribacillus</taxon>
    </lineage>
</organism>
<dbReference type="InterPro" id="IPR027417">
    <property type="entry name" value="P-loop_NTPase"/>
</dbReference>
<dbReference type="PANTHER" id="PTHR35894:SF1">
    <property type="entry name" value="PHOSPHORIBULOKINASE _ URIDINE KINASE FAMILY"/>
    <property type="match status" value="1"/>
</dbReference>
<evidence type="ECO:0000313" key="3">
    <source>
        <dbReference type="Proteomes" id="UP000262939"/>
    </source>
</evidence>
<dbReference type="OrthoDB" id="2569256at2"/>
<dbReference type="SUPFAM" id="SSF52540">
    <property type="entry name" value="P-loop containing nucleoside triphosphate hydrolases"/>
    <property type="match status" value="1"/>
</dbReference>
<comment type="caution">
    <text evidence="2">The sequence shown here is derived from an EMBL/GenBank/DDBJ whole genome shotgun (WGS) entry which is preliminary data.</text>
</comment>
<dbReference type="InterPro" id="IPR008868">
    <property type="entry name" value="TniB"/>
</dbReference>
<protein>
    <submittedName>
        <fullName evidence="2">AAA family ATPase</fullName>
    </submittedName>
</protein>
<keyword evidence="3" id="KW-1185">Reference proteome</keyword>
<gene>
    <name evidence="2" type="ORF">D0466_20525</name>
</gene>
<dbReference type="EMBL" id="QVTD01000022">
    <property type="protein sequence ID" value="RFU60741.1"/>
    <property type="molecule type" value="Genomic_DNA"/>
</dbReference>
<feature type="domain" description="AAA+ ATPase" evidence="1">
    <location>
        <begin position="37"/>
        <end position="194"/>
    </location>
</feature>
<dbReference type="Proteomes" id="UP000262939">
    <property type="component" value="Unassembled WGS sequence"/>
</dbReference>
<evidence type="ECO:0000259" key="1">
    <source>
        <dbReference type="SMART" id="SM00382"/>
    </source>
</evidence>
<dbReference type="Pfam" id="PF05621">
    <property type="entry name" value="TniB"/>
    <property type="match status" value="1"/>
</dbReference>
<sequence>MIKDCGDLAFRVDNLYVEHEKILEIYEHLDALPTQQRSRHSFILGGGGVGKSQMAKNYLQRNPGYTIVDEDDNEVDIKPVVLVETPHPFTWKELYYAIFKGLGTTRIPGNVGELKDRMMHLLKKQQVKILIMDEIHNILTSTAVSKKSAMEHLKSISNVTNVSLVLIGTQNAKELRDLDDQYKSRFRVKYLRRFEECDEVFCDFLNAVEKQLSLPYFLGLGNRNSVLPTLLHRQSKGKVGFLIPIIQEAFRLRGIYEEDINDLNDSKITISDLDRAYKIVVGDEETEED</sequence>
<dbReference type="AlphaFoldDB" id="A0A372L7Q1"/>
<dbReference type="InterPro" id="IPR052026">
    <property type="entry name" value="ExeA_AAA_ATPase_DNA-bind"/>
</dbReference>